<gene>
    <name evidence="2" type="ORF">NDU88_002584</name>
</gene>
<reference evidence="2" key="1">
    <citation type="journal article" date="2022" name="bioRxiv">
        <title>Sequencing and chromosome-scale assembly of the giantPleurodeles waltlgenome.</title>
        <authorList>
            <person name="Brown T."/>
            <person name="Elewa A."/>
            <person name="Iarovenko S."/>
            <person name="Subramanian E."/>
            <person name="Araus A.J."/>
            <person name="Petzold A."/>
            <person name="Susuki M."/>
            <person name="Suzuki K.-i.T."/>
            <person name="Hayashi T."/>
            <person name="Toyoda A."/>
            <person name="Oliveira C."/>
            <person name="Osipova E."/>
            <person name="Leigh N.D."/>
            <person name="Simon A."/>
            <person name="Yun M.H."/>
        </authorList>
    </citation>
    <scope>NUCLEOTIDE SEQUENCE</scope>
    <source>
        <strain evidence="2">20211129_DDA</strain>
        <tissue evidence="2">Liver</tissue>
    </source>
</reference>
<accession>A0AAV7W2T3</accession>
<proteinExistence type="predicted"/>
<dbReference type="EMBL" id="JANPWB010000002">
    <property type="protein sequence ID" value="KAJ1207192.1"/>
    <property type="molecule type" value="Genomic_DNA"/>
</dbReference>
<sequence>MTWETRTREKKLCRTRKSVVPTQSRVAKQRSRIPGNALIISKNKRWTHLVMPVYNTAAMMEFLHFNYY</sequence>
<organism evidence="2 3">
    <name type="scientific">Pleurodeles waltl</name>
    <name type="common">Iberian ribbed newt</name>
    <dbReference type="NCBI Taxonomy" id="8319"/>
    <lineage>
        <taxon>Eukaryota</taxon>
        <taxon>Metazoa</taxon>
        <taxon>Chordata</taxon>
        <taxon>Craniata</taxon>
        <taxon>Vertebrata</taxon>
        <taxon>Euteleostomi</taxon>
        <taxon>Amphibia</taxon>
        <taxon>Batrachia</taxon>
        <taxon>Caudata</taxon>
        <taxon>Salamandroidea</taxon>
        <taxon>Salamandridae</taxon>
        <taxon>Pleurodelinae</taxon>
        <taxon>Pleurodeles</taxon>
    </lineage>
</organism>
<evidence type="ECO:0000313" key="3">
    <source>
        <dbReference type="Proteomes" id="UP001066276"/>
    </source>
</evidence>
<comment type="caution">
    <text evidence="2">The sequence shown here is derived from an EMBL/GenBank/DDBJ whole genome shotgun (WGS) entry which is preliminary data.</text>
</comment>
<protein>
    <submittedName>
        <fullName evidence="2">Uncharacterized protein</fullName>
    </submittedName>
</protein>
<feature type="compositionally biased region" description="Basic and acidic residues" evidence="1">
    <location>
        <begin position="1"/>
        <end position="12"/>
    </location>
</feature>
<keyword evidence="3" id="KW-1185">Reference proteome</keyword>
<evidence type="ECO:0000313" key="2">
    <source>
        <dbReference type="EMBL" id="KAJ1207192.1"/>
    </source>
</evidence>
<dbReference type="AlphaFoldDB" id="A0AAV7W2T3"/>
<feature type="region of interest" description="Disordered" evidence="1">
    <location>
        <begin position="1"/>
        <end position="27"/>
    </location>
</feature>
<name>A0AAV7W2T3_PLEWA</name>
<evidence type="ECO:0000256" key="1">
    <source>
        <dbReference type="SAM" id="MobiDB-lite"/>
    </source>
</evidence>
<dbReference type="Proteomes" id="UP001066276">
    <property type="component" value="Chromosome 1_2"/>
</dbReference>